<name>A0AAN8CB48_CHAGU</name>
<accession>A0AAN8CB48</accession>
<feature type="compositionally biased region" description="Basic residues" evidence="1">
    <location>
        <begin position="1"/>
        <end position="13"/>
    </location>
</feature>
<comment type="caution">
    <text evidence="2">The sequence shown here is derived from an EMBL/GenBank/DDBJ whole genome shotgun (WGS) entry which is preliminary data.</text>
</comment>
<evidence type="ECO:0000313" key="3">
    <source>
        <dbReference type="Proteomes" id="UP001331515"/>
    </source>
</evidence>
<proteinExistence type="predicted"/>
<reference evidence="2 3" key="1">
    <citation type="journal article" date="2023" name="Mol. Biol. Evol.">
        <title>Genomics of Secondarily Temperate Adaptation in the Only Non-Antarctic Icefish.</title>
        <authorList>
            <person name="Rivera-Colon A.G."/>
            <person name="Rayamajhi N."/>
            <person name="Minhas B.F."/>
            <person name="Madrigal G."/>
            <person name="Bilyk K.T."/>
            <person name="Yoon V."/>
            <person name="Hune M."/>
            <person name="Gregory S."/>
            <person name="Cheng C.H.C."/>
            <person name="Catchen J.M."/>
        </authorList>
    </citation>
    <scope>NUCLEOTIDE SEQUENCE [LARGE SCALE GENOMIC DNA]</scope>
    <source>
        <tissue evidence="2">White muscle</tissue>
    </source>
</reference>
<feature type="region of interest" description="Disordered" evidence="1">
    <location>
        <begin position="1"/>
        <end position="22"/>
    </location>
</feature>
<organism evidence="2 3">
    <name type="scientific">Champsocephalus gunnari</name>
    <name type="common">Mackerel icefish</name>
    <dbReference type="NCBI Taxonomy" id="52237"/>
    <lineage>
        <taxon>Eukaryota</taxon>
        <taxon>Metazoa</taxon>
        <taxon>Chordata</taxon>
        <taxon>Craniata</taxon>
        <taxon>Vertebrata</taxon>
        <taxon>Euteleostomi</taxon>
        <taxon>Actinopterygii</taxon>
        <taxon>Neopterygii</taxon>
        <taxon>Teleostei</taxon>
        <taxon>Neoteleostei</taxon>
        <taxon>Acanthomorphata</taxon>
        <taxon>Eupercaria</taxon>
        <taxon>Perciformes</taxon>
        <taxon>Notothenioidei</taxon>
        <taxon>Channichthyidae</taxon>
        <taxon>Champsocephalus</taxon>
    </lineage>
</organism>
<dbReference type="Proteomes" id="UP001331515">
    <property type="component" value="Unassembled WGS sequence"/>
</dbReference>
<evidence type="ECO:0000256" key="1">
    <source>
        <dbReference type="SAM" id="MobiDB-lite"/>
    </source>
</evidence>
<keyword evidence="3" id="KW-1185">Reference proteome</keyword>
<dbReference type="EMBL" id="JAURVH010001532">
    <property type="protein sequence ID" value="KAK5900886.1"/>
    <property type="molecule type" value="Genomic_DNA"/>
</dbReference>
<gene>
    <name evidence="2" type="ORF">CgunFtcFv8_025808</name>
</gene>
<protein>
    <submittedName>
        <fullName evidence="2">Uncharacterized protein</fullName>
    </submittedName>
</protein>
<sequence>MRVHRLPVSRQRHAQTAQQQPQKRWSDFHYVGYHQMSTTGKVGKCGQRQSLKLKFIDSSSGVISGTQRCFLTAPCCCSDPLPYSTERARCITAMHLNQRHFTCRQMRYAHSQCGTRYQT</sequence>
<dbReference type="AlphaFoldDB" id="A0AAN8CB48"/>
<evidence type="ECO:0000313" key="2">
    <source>
        <dbReference type="EMBL" id="KAK5900886.1"/>
    </source>
</evidence>